<accession>C1A474</accession>
<protein>
    <recommendedName>
        <fullName evidence="3">DNA-binding protein</fullName>
    </recommendedName>
</protein>
<dbReference type="AlphaFoldDB" id="C1A474"/>
<dbReference type="EMBL" id="AP009153">
    <property type="protein sequence ID" value="BAH38899.1"/>
    <property type="molecule type" value="Genomic_DNA"/>
</dbReference>
<dbReference type="RefSeq" id="WP_012683346.1">
    <property type="nucleotide sequence ID" value="NC_012489.1"/>
</dbReference>
<keyword evidence="2" id="KW-1185">Reference proteome</keyword>
<evidence type="ECO:0000313" key="2">
    <source>
        <dbReference type="Proteomes" id="UP000002209"/>
    </source>
</evidence>
<reference evidence="2" key="1">
    <citation type="submission" date="2006-03" db="EMBL/GenBank/DDBJ databases">
        <title>Complete genome sequence of Gemmatimonas aurantiaca T-27 that represents a novel phylum Gemmatimonadetes.</title>
        <authorList>
            <person name="Takasaki K."/>
            <person name="Ichikawa N."/>
            <person name="Miura H."/>
            <person name="Matsushita S."/>
            <person name="Watanabe Y."/>
            <person name="Oguchi A."/>
            <person name="Ankai A."/>
            <person name="Yashiro I."/>
            <person name="Takahashi M."/>
            <person name="Terui Y."/>
            <person name="Fukui S."/>
            <person name="Yokoyama H."/>
            <person name="Tanikawa S."/>
            <person name="Hanada S."/>
            <person name="Kamagata Y."/>
            <person name="Fujita N."/>
        </authorList>
    </citation>
    <scope>NUCLEOTIDE SEQUENCE [LARGE SCALE GENOMIC DNA]</scope>
    <source>
        <strain evidence="2">T-27 / DSM 14586 / JCM 11422 / NBRC 100505</strain>
    </source>
</reference>
<evidence type="ECO:0000313" key="1">
    <source>
        <dbReference type="EMBL" id="BAH38899.1"/>
    </source>
</evidence>
<dbReference type="Proteomes" id="UP000002209">
    <property type="component" value="Chromosome"/>
</dbReference>
<dbReference type="HOGENOM" id="CLU_2699416_0_0_0"/>
<name>C1A474_GEMAT</name>
<organism evidence="1 2">
    <name type="scientific">Gemmatimonas aurantiaca (strain DSM 14586 / JCM 11422 / NBRC 100505 / T-27)</name>
    <dbReference type="NCBI Taxonomy" id="379066"/>
    <lineage>
        <taxon>Bacteria</taxon>
        <taxon>Pseudomonadati</taxon>
        <taxon>Gemmatimonadota</taxon>
        <taxon>Gemmatimonadia</taxon>
        <taxon>Gemmatimonadales</taxon>
        <taxon>Gemmatimonadaceae</taxon>
        <taxon>Gemmatimonas</taxon>
    </lineage>
</organism>
<proteinExistence type="predicted"/>
<sequence length="73" mass="7869">MMPPSAGELRATVSKATYTMAEVAVLFGVARQDVYGMPAVMACRIRRVGKSRVRYSKAKIDALLGIEPLRAAA</sequence>
<gene>
    <name evidence="1" type="ordered locus">GAU_1857</name>
</gene>
<dbReference type="STRING" id="379066.GAU_1857"/>
<evidence type="ECO:0008006" key="3">
    <source>
        <dbReference type="Google" id="ProtNLM"/>
    </source>
</evidence>
<dbReference type="KEGG" id="gau:GAU_1857"/>